<sequence>MKFLLDLFWTFFKLGAVTFGGGYAMIAILEDIICTQKKWLAKEELLDIIAIAQMTPGTIAINAATFVGYKHLKTKGALVASIGLVLPSIIIVSVIVLFFGAQLSNPYVQAAFSGIRCCVVALILVAVVRMFKDSVKENWGRISFLLSLLLMTFTPISPILLIVAGAVIAMLTQWFLPQWFSQKTAKK</sequence>
<evidence type="ECO:0000313" key="9">
    <source>
        <dbReference type="Proteomes" id="UP001354989"/>
    </source>
</evidence>
<evidence type="ECO:0000256" key="6">
    <source>
        <dbReference type="ARBA" id="ARBA00023136"/>
    </source>
</evidence>
<dbReference type="RefSeq" id="WP_332922756.1">
    <property type="nucleotide sequence ID" value="NZ_AP025292.1"/>
</dbReference>
<gene>
    <name evidence="8" type="ORF">PEPS_24820</name>
</gene>
<evidence type="ECO:0000256" key="4">
    <source>
        <dbReference type="ARBA" id="ARBA00022692"/>
    </source>
</evidence>
<dbReference type="Pfam" id="PF02417">
    <property type="entry name" value="Chromate_transp"/>
    <property type="match status" value="1"/>
</dbReference>
<feature type="transmembrane region" description="Helical" evidence="7">
    <location>
        <begin position="107"/>
        <end position="131"/>
    </location>
</feature>
<feature type="transmembrane region" description="Helical" evidence="7">
    <location>
        <begin position="48"/>
        <end position="69"/>
    </location>
</feature>
<dbReference type="EMBL" id="AP025292">
    <property type="protein sequence ID" value="BDD00202.1"/>
    <property type="molecule type" value="Genomic_DNA"/>
</dbReference>
<dbReference type="PANTHER" id="PTHR43663">
    <property type="entry name" value="CHROMATE TRANSPORT PROTEIN-RELATED"/>
    <property type="match status" value="1"/>
</dbReference>
<dbReference type="Proteomes" id="UP001354989">
    <property type="component" value="Chromosome"/>
</dbReference>
<organism evidence="8 9">
    <name type="scientific">Persicobacter psychrovividus</name>
    <dbReference type="NCBI Taxonomy" id="387638"/>
    <lineage>
        <taxon>Bacteria</taxon>
        <taxon>Pseudomonadati</taxon>
        <taxon>Bacteroidota</taxon>
        <taxon>Cytophagia</taxon>
        <taxon>Cytophagales</taxon>
        <taxon>Persicobacteraceae</taxon>
        <taxon>Persicobacter</taxon>
    </lineage>
</organism>
<evidence type="ECO:0000256" key="5">
    <source>
        <dbReference type="ARBA" id="ARBA00022989"/>
    </source>
</evidence>
<dbReference type="PANTHER" id="PTHR43663:SF2">
    <property type="entry name" value="CHROMATE TRANSPORT PROTEIN-RELATED"/>
    <property type="match status" value="1"/>
</dbReference>
<evidence type="ECO:0000313" key="8">
    <source>
        <dbReference type="EMBL" id="BDD00202.1"/>
    </source>
</evidence>
<keyword evidence="4 7" id="KW-0812">Transmembrane</keyword>
<evidence type="ECO:0000256" key="7">
    <source>
        <dbReference type="SAM" id="Phobius"/>
    </source>
</evidence>
<evidence type="ECO:0000256" key="3">
    <source>
        <dbReference type="ARBA" id="ARBA00022475"/>
    </source>
</evidence>
<keyword evidence="9" id="KW-1185">Reference proteome</keyword>
<comment type="similarity">
    <text evidence="2">Belongs to the chromate ion transporter (CHR) (TC 2.A.51) family.</text>
</comment>
<keyword evidence="6 7" id="KW-0472">Membrane</keyword>
<name>A0ABN6LB71_9BACT</name>
<evidence type="ECO:0000256" key="1">
    <source>
        <dbReference type="ARBA" id="ARBA00004651"/>
    </source>
</evidence>
<feature type="transmembrane region" description="Helical" evidence="7">
    <location>
        <begin position="76"/>
        <end position="101"/>
    </location>
</feature>
<protein>
    <submittedName>
        <fullName evidence="8">Chromate transporter</fullName>
    </submittedName>
</protein>
<keyword evidence="3" id="KW-1003">Cell membrane</keyword>
<keyword evidence="5 7" id="KW-1133">Transmembrane helix</keyword>
<proteinExistence type="inferred from homology"/>
<feature type="transmembrane region" description="Helical" evidence="7">
    <location>
        <begin position="143"/>
        <end position="176"/>
    </location>
</feature>
<accession>A0ABN6LB71</accession>
<reference evidence="8 9" key="1">
    <citation type="submission" date="2021-12" db="EMBL/GenBank/DDBJ databases">
        <title>Genome sequencing of bacteria with rrn-lacking chromosome and rrn-plasmid.</title>
        <authorList>
            <person name="Anda M."/>
            <person name="Iwasaki W."/>
        </authorList>
    </citation>
    <scope>NUCLEOTIDE SEQUENCE [LARGE SCALE GENOMIC DNA]</scope>
    <source>
        <strain evidence="8 9">NBRC 101262</strain>
    </source>
</reference>
<dbReference type="InterPro" id="IPR052518">
    <property type="entry name" value="CHR_Transporter"/>
</dbReference>
<evidence type="ECO:0000256" key="2">
    <source>
        <dbReference type="ARBA" id="ARBA00005262"/>
    </source>
</evidence>
<feature type="transmembrane region" description="Helical" evidence="7">
    <location>
        <begin position="7"/>
        <end position="28"/>
    </location>
</feature>
<dbReference type="InterPro" id="IPR003370">
    <property type="entry name" value="Chromate_transpt"/>
</dbReference>
<comment type="subcellular location">
    <subcellularLocation>
        <location evidence="1">Cell membrane</location>
        <topology evidence="1">Multi-pass membrane protein</topology>
    </subcellularLocation>
</comment>